<keyword evidence="2" id="KW-0472">Membrane</keyword>
<evidence type="ECO:0000313" key="3">
    <source>
        <dbReference type="EMBL" id="KJP86024.1"/>
    </source>
</evidence>
<gene>
    <name evidence="3" type="ORF">AK88_04355</name>
</gene>
<feature type="transmembrane region" description="Helical" evidence="2">
    <location>
        <begin position="105"/>
        <end position="126"/>
    </location>
</feature>
<keyword evidence="2" id="KW-0812">Transmembrane</keyword>
<sequence length="175" mass="19680">MLRLGKMSKCCCFPLAGGCIIGIMIHIGFCISAIFSHGQEYKILLIITNAVLAALLILGLTLKSSIIFCIAAISVGFILANYLVSFILIFISLFIKDKYTLESKIFTTVIVFIMLFTTTVFFNIYLSTCKVLKAGGTGWEFKNYMEIESDQQLQKREEKKEEKKEESGTYSDYKA</sequence>
<evidence type="ECO:0000256" key="2">
    <source>
        <dbReference type="SAM" id="Phobius"/>
    </source>
</evidence>
<feature type="transmembrane region" description="Helical" evidence="2">
    <location>
        <begin position="67"/>
        <end position="93"/>
    </location>
</feature>
<name>A0A0D9QG81_PLAFR</name>
<dbReference type="GeneID" id="24269669"/>
<evidence type="ECO:0000313" key="4">
    <source>
        <dbReference type="Proteomes" id="UP000054561"/>
    </source>
</evidence>
<keyword evidence="2" id="KW-1133">Transmembrane helix</keyword>
<dbReference type="OMA" id="TGWEFKN"/>
<organism evidence="3 4">
    <name type="scientific">Plasmodium fragile</name>
    <dbReference type="NCBI Taxonomy" id="5857"/>
    <lineage>
        <taxon>Eukaryota</taxon>
        <taxon>Sar</taxon>
        <taxon>Alveolata</taxon>
        <taxon>Apicomplexa</taxon>
        <taxon>Aconoidasida</taxon>
        <taxon>Haemosporida</taxon>
        <taxon>Plasmodiidae</taxon>
        <taxon>Plasmodium</taxon>
        <taxon>Plasmodium (Plasmodium)</taxon>
    </lineage>
</organism>
<feature type="compositionally biased region" description="Basic and acidic residues" evidence="1">
    <location>
        <begin position="153"/>
        <end position="175"/>
    </location>
</feature>
<reference evidence="3 4" key="1">
    <citation type="submission" date="2014-03" db="EMBL/GenBank/DDBJ databases">
        <title>The Genome Sequence of Plasmodium fragile nilgiri.</title>
        <authorList>
            <consortium name="The Broad Institute Genomics Platform"/>
            <consortium name="The Broad Institute Genome Sequencing Center for Infectious Disease"/>
            <person name="Neafsey D."/>
            <person name="Duraisingh M."/>
            <person name="Young S.K."/>
            <person name="Zeng Q."/>
            <person name="Gargeya S."/>
            <person name="Abouelleil A."/>
            <person name="Alvarado L."/>
            <person name="Chapman S.B."/>
            <person name="Gainer-Dewar J."/>
            <person name="Goldberg J."/>
            <person name="Griggs A."/>
            <person name="Gujja S."/>
            <person name="Hansen M."/>
            <person name="Howarth C."/>
            <person name="Imamovic A."/>
            <person name="Larimer J."/>
            <person name="Pearson M."/>
            <person name="Poon T.W."/>
            <person name="Priest M."/>
            <person name="Roberts A."/>
            <person name="Saif S."/>
            <person name="Shea T."/>
            <person name="Sykes S."/>
            <person name="Wortman J."/>
            <person name="Nusbaum C."/>
            <person name="Birren B."/>
        </authorList>
    </citation>
    <scope>NUCLEOTIDE SEQUENCE [LARGE SCALE GENOMIC DNA]</scope>
    <source>
        <strain evidence="4">nilgiri</strain>
    </source>
</reference>
<accession>A0A0D9QG81</accession>
<dbReference type="AlphaFoldDB" id="A0A0D9QG81"/>
<feature type="transmembrane region" description="Helical" evidence="2">
    <location>
        <begin position="12"/>
        <end position="35"/>
    </location>
</feature>
<proteinExistence type="predicted"/>
<feature type="region of interest" description="Disordered" evidence="1">
    <location>
        <begin position="149"/>
        <end position="175"/>
    </location>
</feature>
<evidence type="ECO:0000256" key="1">
    <source>
        <dbReference type="SAM" id="MobiDB-lite"/>
    </source>
</evidence>
<feature type="transmembrane region" description="Helical" evidence="2">
    <location>
        <begin position="41"/>
        <end position="60"/>
    </location>
</feature>
<keyword evidence="4" id="KW-1185">Reference proteome</keyword>
<dbReference type="Proteomes" id="UP000054561">
    <property type="component" value="Unassembled WGS sequence"/>
</dbReference>
<dbReference type="RefSeq" id="XP_012337388.1">
    <property type="nucleotide sequence ID" value="XM_012481965.1"/>
</dbReference>
<dbReference type="EMBL" id="KQ001704">
    <property type="protein sequence ID" value="KJP86024.1"/>
    <property type="molecule type" value="Genomic_DNA"/>
</dbReference>
<dbReference type="VEuPathDB" id="PlasmoDB:AK88_04355"/>
<dbReference type="OrthoDB" id="377829at2759"/>
<protein>
    <submittedName>
        <fullName evidence="3">Uncharacterized protein</fullName>
    </submittedName>
</protein>